<dbReference type="Gene3D" id="4.10.1080.10">
    <property type="entry name" value="TSP type-3 repeat"/>
    <property type="match status" value="1"/>
</dbReference>
<feature type="domain" description="LTD" evidence="3">
    <location>
        <begin position="619"/>
        <end position="754"/>
    </location>
</feature>
<dbReference type="Pfam" id="PF02412">
    <property type="entry name" value="TSP_3"/>
    <property type="match status" value="2"/>
</dbReference>
<dbReference type="SUPFAM" id="SSF103647">
    <property type="entry name" value="TSP type-3 repeat"/>
    <property type="match status" value="1"/>
</dbReference>
<accession>A0A5B8XXC1</accession>
<sequence>MGISDQVGMLKVGQFADLALFEMAGRTPYRAVIDAGTPEVALVTRAGEPLLGDSNIVEALVASMQINACEVVDVCGRQRRLCLERDTGLNLQTVLNGVHPESYGPFFCEDPPDEPTCEPYRPGEFVEGISATDSDGDGIVDAEDNCPYQFNPLRPIEDGVQADVDSDEFGDECDVCPLTLGDMCEMYDPNDRDSDGIPNATDNCPAVANPDQTDADGDGIGDVCDVCPEYDNTNDPTCPATIYEIRQGIYPIGTRVTMAEGIVTAVTENTVFVQVPEGAGFNGVENSGLQLFFGNGQVAERPTPGDVISVAGALSEFGDALQMDSIQSMNVISTGNAVPAPQDVTPAEVINGGAKAETHQGVLIRITDVTVTSENPDAPQDFQEFEVDGLRVDDLLYLVEPRPTVGEEFMVIVGVLHYSFGNTKILPRVASDVLTGPPSITGFSAASVSIEVGATGSTLPDLEVVLSGPALGDTTVDLAYTAGISGPAQVVVPNGASSVEVLLTGVATGVETVSATLDGQTVDATVVVYDDATVREIIEISPATADLPVDSTQEITLTLNVPAPAGGLTINLSVDGGFTAPATVTVPEGNNSVSFDLGAPAAAATGTLTATLGASTVNGTFEAIEGVPGCLIISEYVEGSGSNNKAIELFNCSGQPLQLDQYGICLISNAATTCSQSVTLDSVTLAAGEVHTLCKSQSGSDPDPLAGITANCDQESAGVMNHNGDDRFIVYIDADGNGAFGSADTIVDTFGQPTVRPGSTIWADKTYRRCDLTPFDGQSAFNVLAFYNEYANGTVDDFGTAPNEPACAP</sequence>
<evidence type="ECO:0000313" key="4">
    <source>
        <dbReference type="EMBL" id="QED30285.1"/>
    </source>
</evidence>
<reference evidence="4 5" key="1">
    <citation type="submission" date="2019-08" db="EMBL/GenBank/DDBJ databases">
        <authorList>
            <person name="Liang Q."/>
        </authorList>
    </citation>
    <scope>NUCLEOTIDE SEQUENCE [LARGE SCALE GENOMIC DNA]</scope>
    <source>
        <strain evidence="4 5">V1718</strain>
    </source>
</reference>
<gene>
    <name evidence="4" type="ORF">FRD01_04275</name>
</gene>
<dbReference type="InterPro" id="IPR001322">
    <property type="entry name" value="Lamin_tail_dom"/>
</dbReference>
<keyword evidence="5" id="KW-1185">Reference proteome</keyword>
<keyword evidence="2" id="KW-0106">Calcium</keyword>
<dbReference type="EMBL" id="CP042467">
    <property type="protein sequence ID" value="QED30285.1"/>
    <property type="molecule type" value="Genomic_DNA"/>
</dbReference>
<evidence type="ECO:0000256" key="2">
    <source>
        <dbReference type="ARBA" id="ARBA00022837"/>
    </source>
</evidence>
<protein>
    <recommendedName>
        <fullName evidence="3">LTD domain-containing protein</fullName>
    </recommendedName>
</protein>
<name>A0A5B8XXC1_9DELT</name>
<organism evidence="4 5">
    <name type="scientific">Microvenator marinus</name>
    <dbReference type="NCBI Taxonomy" id="2600177"/>
    <lineage>
        <taxon>Bacteria</taxon>
        <taxon>Deltaproteobacteria</taxon>
        <taxon>Bradymonadales</taxon>
        <taxon>Microvenatoraceae</taxon>
        <taxon>Microvenator</taxon>
    </lineage>
</organism>
<evidence type="ECO:0000259" key="3">
    <source>
        <dbReference type="PROSITE" id="PS51841"/>
    </source>
</evidence>
<dbReference type="KEGG" id="bbae:FRD01_04275"/>
<evidence type="ECO:0000313" key="5">
    <source>
        <dbReference type="Proteomes" id="UP000321595"/>
    </source>
</evidence>
<proteinExistence type="predicted"/>
<dbReference type="InterPro" id="IPR003367">
    <property type="entry name" value="Thrombospondin_3-like_rpt"/>
</dbReference>
<dbReference type="GO" id="GO:0005509">
    <property type="term" value="F:calcium ion binding"/>
    <property type="evidence" value="ECO:0007669"/>
    <property type="project" value="InterPro"/>
</dbReference>
<dbReference type="PANTHER" id="PTHR10199">
    <property type="entry name" value="THROMBOSPONDIN"/>
    <property type="match status" value="1"/>
</dbReference>
<dbReference type="GO" id="GO:0007155">
    <property type="term" value="P:cell adhesion"/>
    <property type="evidence" value="ECO:0007669"/>
    <property type="project" value="InterPro"/>
</dbReference>
<dbReference type="InterPro" id="IPR028974">
    <property type="entry name" value="TSP_type-3_rpt"/>
</dbReference>
<dbReference type="Proteomes" id="UP000321595">
    <property type="component" value="Chromosome"/>
</dbReference>
<dbReference type="OrthoDB" id="9782972at2"/>
<evidence type="ECO:0000256" key="1">
    <source>
        <dbReference type="ARBA" id="ARBA00022729"/>
    </source>
</evidence>
<dbReference type="AlphaFoldDB" id="A0A5B8XXC1"/>
<dbReference type="PROSITE" id="PS51841">
    <property type="entry name" value="LTD"/>
    <property type="match status" value="1"/>
</dbReference>
<keyword evidence="1" id="KW-0732">Signal</keyword>